<name>A0ABQ9PJB8_9PEZI</name>
<comment type="caution">
    <text evidence="1">The sequence shown here is derived from an EMBL/GenBank/DDBJ whole genome shotgun (WGS) entry which is preliminary data.</text>
</comment>
<evidence type="ECO:0000313" key="2">
    <source>
        <dbReference type="Proteomes" id="UP001169217"/>
    </source>
</evidence>
<evidence type="ECO:0000313" key="1">
    <source>
        <dbReference type="EMBL" id="KAK0372122.1"/>
    </source>
</evidence>
<sequence>MPYTAVTDTQKLFPLPLASWHRGTSFKMLSLDAPGREASGARHGWTQCKEIPGRCQWSAALASSKELQGNWLMVQLRGMAVWDAMGGHPLARLGFREIDELT</sequence>
<dbReference type="EMBL" id="JARUPT010000392">
    <property type="protein sequence ID" value="KAK0372122.1"/>
    <property type="molecule type" value="Genomic_DNA"/>
</dbReference>
<keyword evidence="2" id="KW-1185">Reference proteome</keyword>
<organism evidence="1 2">
    <name type="scientific">Colletotrichum limetticola</name>
    <dbReference type="NCBI Taxonomy" id="1209924"/>
    <lineage>
        <taxon>Eukaryota</taxon>
        <taxon>Fungi</taxon>
        <taxon>Dikarya</taxon>
        <taxon>Ascomycota</taxon>
        <taxon>Pezizomycotina</taxon>
        <taxon>Sordariomycetes</taxon>
        <taxon>Hypocreomycetidae</taxon>
        <taxon>Glomerellales</taxon>
        <taxon>Glomerellaceae</taxon>
        <taxon>Colletotrichum</taxon>
        <taxon>Colletotrichum acutatum species complex</taxon>
    </lineage>
</organism>
<accession>A0ABQ9PJB8</accession>
<proteinExistence type="predicted"/>
<gene>
    <name evidence="1" type="ORF">CLIM01_10518</name>
</gene>
<dbReference type="Proteomes" id="UP001169217">
    <property type="component" value="Unassembled WGS sequence"/>
</dbReference>
<protein>
    <submittedName>
        <fullName evidence="1">Uncharacterized protein</fullName>
    </submittedName>
</protein>
<reference evidence="1" key="1">
    <citation type="submission" date="2023-04" db="EMBL/GenBank/DDBJ databases">
        <title>Colletotrichum limetticola genome sequence.</title>
        <authorList>
            <person name="Baroncelli R."/>
        </authorList>
    </citation>
    <scope>NUCLEOTIDE SEQUENCE</scope>
    <source>
        <strain evidence="1">KLA-Anderson</strain>
    </source>
</reference>